<dbReference type="PANTHER" id="PTHR12940">
    <property type="entry name" value="ES-2 PROTEIN - RELATED"/>
    <property type="match status" value="1"/>
</dbReference>
<name>A0A9P8A9G4_MORAP</name>
<feature type="region of interest" description="Disordered" evidence="4">
    <location>
        <begin position="491"/>
        <end position="588"/>
    </location>
</feature>
<dbReference type="Pfam" id="PF09751">
    <property type="entry name" value="Es2"/>
    <property type="match status" value="1"/>
</dbReference>
<proteinExistence type="inferred from homology"/>
<evidence type="ECO:0000313" key="6">
    <source>
        <dbReference type="Proteomes" id="UP000717515"/>
    </source>
</evidence>
<dbReference type="GO" id="GO:0071013">
    <property type="term" value="C:catalytic step 2 spliceosome"/>
    <property type="evidence" value="ECO:0007669"/>
    <property type="project" value="TreeGrafter"/>
</dbReference>
<reference evidence="5" key="1">
    <citation type="submission" date="2021-07" db="EMBL/GenBank/DDBJ databases">
        <title>Draft genome of Mortierella alpina, strain LL118, isolated from an aspen leaf litter sample.</title>
        <authorList>
            <person name="Yang S."/>
            <person name="Vinatzer B.A."/>
        </authorList>
    </citation>
    <scope>NUCLEOTIDE SEQUENCE</scope>
    <source>
        <strain evidence="5">LL118</strain>
    </source>
</reference>
<dbReference type="InterPro" id="IPR019148">
    <property type="entry name" value="Nuclear_protein_DGCR14_ESS-2"/>
</dbReference>
<organism evidence="5 6">
    <name type="scientific">Mortierella alpina</name>
    <name type="common">Oleaginous fungus</name>
    <name type="synonym">Mortierella renispora</name>
    <dbReference type="NCBI Taxonomy" id="64518"/>
    <lineage>
        <taxon>Eukaryota</taxon>
        <taxon>Fungi</taxon>
        <taxon>Fungi incertae sedis</taxon>
        <taxon>Mucoromycota</taxon>
        <taxon>Mortierellomycotina</taxon>
        <taxon>Mortierellomycetes</taxon>
        <taxon>Mortierellales</taxon>
        <taxon>Mortierellaceae</taxon>
        <taxon>Mortierella</taxon>
    </lineage>
</organism>
<evidence type="ECO:0000256" key="3">
    <source>
        <dbReference type="ARBA" id="ARBA00023242"/>
    </source>
</evidence>
<comment type="caution">
    <text evidence="5">The sequence shown here is derived from an EMBL/GenBank/DDBJ whole genome shotgun (WGS) entry which is preliminary data.</text>
</comment>
<gene>
    <name evidence="5" type="ORF">KVV02_002510</name>
</gene>
<sequence>MLRNIWAFKPSHTHALDKTTPVSDRVAKQLLLAMSSNALIQSANRKADASPPAPASTSLVCNTKNGKPVYRSNIPTPAPQQVLEEDEYIEALSKIIERDFFPDLAKLKRQHAYLDAVEMNDTERIQAAAKALAGNDTPWAQRRLKTPARTPRYAHSGLPNEAWTPARVDIDDATPTWQDKSNSSGTPIQETTTLVRETPSESTLGIMSSTSGAVTAAENIDISLSLDQFQARYTSEDNASFNEIVEKINARKKEKYRWMYDQENQSQKLIEGGRNPKQLLLRQAGEDNDTTTDAAEEDPAKTSLVMAEKKSGIIPTWDYKAKNTLMYFPEGLGTQLDEKTTRGNPKEIVHRNTSFQGQDLLVVNQAAASKFDPAAYMEGQITDSPRVAGYGFVSSTPSPSMSQMGDDPEMMTWGTIEDEPLLISSGIDSSSPSPFKLPPTPRRELIAQKLSEKASKSFREGSSLRSKVFSTPSSSALALYQSAFGGTTPTPRFNSPYPAISPSPYKSGSGPGASGTRSGRMASPNPRARAEMLSPAAKSLLDRARNSNNRRADRQLRSSYERSGGNGSEGARQHAPVTPSPLARGKGL</sequence>
<comment type="subcellular location">
    <subcellularLocation>
        <location evidence="1">Nucleus</location>
    </subcellularLocation>
</comment>
<evidence type="ECO:0000256" key="1">
    <source>
        <dbReference type="ARBA" id="ARBA00004123"/>
    </source>
</evidence>
<dbReference type="EMBL" id="JAIFTL010000058">
    <property type="protein sequence ID" value="KAG9324732.1"/>
    <property type="molecule type" value="Genomic_DNA"/>
</dbReference>
<comment type="similarity">
    <text evidence="2">Belongs to the ESS2 family.</text>
</comment>
<evidence type="ECO:0000313" key="5">
    <source>
        <dbReference type="EMBL" id="KAG9324732.1"/>
    </source>
</evidence>
<protein>
    <recommendedName>
        <fullName evidence="7">Protein DGCR14</fullName>
    </recommendedName>
</protein>
<evidence type="ECO:0000256" key="4">
    <source>
        <dbReference type="SAM" id="MobiDB-lite"/>
    </source>
</evidence>
<accession>A0A9P8A9G4</accession>
<evidence type="ECO:0000256" key="2">
    <source>
        <dbReference type="ARBA" id="ARBA00009072"/>
    </source>
</evidence>
<dbReference type="Proteomes" id="UP000717515">
    <property type="component" value="Unassembled WGS sequence"/>
</dbReference>
<dbReference type="AlphaFoldDB" id="A0A9P8A9G4"/>
<evidence type="ECO:0008006" key="7">
    <source>
        <dbReference type="Google" id="ProtNLM"/>
    </source>
</evidence>
<keyword evidence="3" id="KW-0539">Nucleus</keyword>
<dbReference type="PANTHER" id="PTHR12940:SF0">
    <property type="entry name" value="SPLICING FACTOR ESS-2 HOMOLOG"/>
    <property type="match status" value="1"/>
</dbReference>
<feature type="compositionally biased region" description="Basic and acidic residues" evidence="4">
    <location>
        <begin position="540"/>
        <end position="560"/>
    </location>
</feature>